<evidence type="ECO:0000313" key="2">
    <source>
        <dbReference type="Proteomes" id="UP000265520"/>
    </source>
</evidence>
<accession>A0A392RM23</accession>
<keyword evidence="2" id="KW-1185">Reference proteome</keyword>
<dbReference type="EMBL" id="LXQA010237984">
    <property type="protein sequence ID" value="MCI36840.1"/>
    <property type="molecule type" value="Genomic_DNA"/>
</dbReference>
<feature type="non-terminal residue" evidence="1">
    <location>
        <position position="1"/>
    </location>
</feature>
<dbReference type="AlphaFoldDB" id="A0A392RM23"/>
<organism evidence="1 2">
    <name type="scientific">Trifolium medium</name>
    <dbReference type="NCBI Taxonomy" id="97028"/>
    <lineage>
        <taxon>Eukaryota</taxon>
        <taxon>Viridiplantae</taxon>
        <taxon>Streptophyta</taxon>
        <taxon>Embryophyta</taxon>
        <taxon>Tracheophyta</taxon>
        <taxon>Spermatophyta</taxon>
        <taxon>Magnoliopsida</taxon>
        <taxon>eudicotyledons</taxon>
        <taxon>Gunneridae</taxon>
        <taxon>Pentapetalae</taxon>
        <taxon>rosids</taxon>
        <taxon>fabids</taxon>
        <taxon>Fabales</taxon>
        <taxon>Fabaceae</taxon>
        <taxon>Papilionoideae</taxon>
        <taxon>50 kb inversion clade</taxon>
        <taxon>NPAAA clade</taxon>
        <taxon>Hologalegina</taxon>
        <taxon>IRL clade</taxon>
        <taxon>Trifolieae</taxon>
        <taxon>Trifolium</taxon>
    </lineage>
</organism>
<sequence>LNRHKYSVLRACRQMEPGDVLARCVASRRQPSPVVVFHSDLHRYLSPGESITKS</sequence>
<name>A0A392RM23_9FABA</name>
<protein>
    <submittedName>
        <fullName evidence="1">Uncharacterized protein</fullName>
    </submittedName>
</protein>
<evidence type="ECO:0000313" key="1">
    <source>
        <dbReference type="EMBL" id="MCI36840.1"/>
    </source>
</evidence>
<reference evidence="1 2" key="1">
    <citation type="journal article" date="2018" name="Front. Plant Sci.">
        <title>Red Clover (Trifolium pratense) and Zigzag Clover (T. medium) - A Picture of Genomic Similarities and Differences.</title>
        <authorList>
            <person name="Dluhosova J."/>
            <person name="Istvanek J."/>
            <person name="Nedelnik J."/>
            <person name="Repkova J."/>
        </authorList>
    </citation>
    <scope>NUCLEOTIDE SEQUENCE [LARGE SCALE GENOMIC DNA]</scope>
    <source>
        <strain evidence="2">cv. 10/8</strain>
        <tissue evidence="1">Leaf</tissue>
    </source>
</reference>
<proteinExistence type="predicted"/>
<dbReference type="Proteomes" id="UP000265520">
    <property type="component" value="Unassembled WGS sequence"/>
</dbReference>
<comment type="caution">
    <text evidence="1">The sequence shown here is derived from an EMBL/GenBank/DDBJ whole genome shotgun (WGS) entry which is preliminary data.</text>
</comment>